<dbReference type="SUPFAM" id="SSF54427">
    <property type="entry name" value="NTF2-like"/>
    <property type="match status" value="1"/>
</dbReference>
<proteinExistence type="predicted"/>
<evidence type="ECO:0000313" key="3">
    <source>
        <dbReference type="Proteomes" id="UP001596263"/>
    </source>
</evidence>
<organism evidence="2 3">
    <name type="scientific">Streptomyces coerulescens</name>
    <dbReference type="NCBI Taxonomy" id="29304"/>
    <lineage>
        <taxon>Bacteria</taxon>
        <taxon>Bacillati</taxon>
        <taxon>Actinomycetota</taxon>
        <taxon>Actinomycetes</taxon>
        <taxon>Kitasatosporales</taxon>
        <taxon>Streptomycetaceae</taxon>
        <taxon>Streptomyces</taxon>
    </lineage>
</organism>
<keyword evidence="3" id="KW-1185">Reference proteome</keyword>
<protein>
    <submittedName>
        <fullName evidence="2">Nuclear transport factor 2 family protein</fullName>
    </submittedName>
</protein>
<gene>
    <name evidence="2" type="ORF">ACFPQ9_38085</name>
</gene>
<dbReference type="RefSeq" id="WP_380863597.1">
    <property type="nucleotide sequence ID" value="NZ_JBHSKM010000044.1"/>
</dbReference>
<sequence length="138" mass="14606">MTGTRTGAAAADRDKMVRDMCAAVDAHEFERFGSYFTDTAYYRFGNSAPVHGRAAIVAATAGAVASIPPVRHHIDQIAQFGDQLFCRFTIEVALEDGTVAMPCVTVIGLAPDSGAGAPKIIDYRVHMDISPALAPPPV</sequence>
<name>A0ABW0CXX7_STRCD</name>
<evidence type="ECO:0000259" key="1">
    <source>
        <dbReference type="Pfam" id="PF12680"/>
    </source>
</evidence>
<dbReference type="InterPro" id="IPR032710">
    <property type="entry name" value="NTF2-like_dom_sf"/>
</dbReference>
<accession>A0ABW0CXX7</accession>
<dbReference type="Gene3D" id="3.10.450.50">
    <property type="match status" value="1"/>
</dbReference>
<feature type="domain" description="SnoaL-like" evidence="1">
    <location>
        <begin position="17"/>
        <end position="107"/>
    </location>
</feature>
<comment type="caution">
    <text evidence="2">The sequence shown here is derived from an EMBL/GenBank/DDBJ whole genome shotgun (WGS) entry which is preliminary data.</text>
</comment>
<dbReference type="Proteomes" id="UP001596263">
    <property type="component" value="Unassembled WGS sequence"/>
</dbReference>
<evidence type="ECO:0000313" key="2">
    <source>
        <dbReference type="EMBL" id="MFC5219651.1"/>
    </source>
</evidence>
<dbReference type="InterPro" id="IPR037401">
    <property type="entry name" value="SnoaL-like"/>
</dbReference>
<reference evidence="3" key="1">
    <citation type="journal article" date="2019" name="Int. J. Syst. Evol. Microbiol.">
        <title>The Global Catalogue of Microorganisms (GCM) 10K type strain sequencing project: providing services to taxonomists for standard genome sequencing and annotation.</title>
        <authorList>
            <consortium name="The Broad Institute Genomics Platform"/>
            <consortium name="The Broad Institute Genome Sequencing Center for Infectious Disease"/>
            <person name="Wu L."/>
            <person name="Ma J."/>
        </authorList>
    </citation>
    <scope>NUCLEOTIDE SEQUENCE [LARGE SCALE GENOMIC DNA]</scope>
    <source>
        <strain evidence="3">KCTC 42586</strain>
    </source>
</reference>
<dbReference type="Pfam" id="PF12680">
    <property type="entry name" value="SnoaL_2"/>
    <property type="match status" value="1"/>
</dbReference>
<dbReference type="EMBL" id="JBHSKM010000044">
    <property type="protein sequence ID" value="MFC5219651.1"/>
    <property type="molecule type" value="Genomic_DNA"/>
</dbReference>